<keyword evidence="3" id="KW-1185">Reference proteome</keyword>
<proteinExistence type="predicted"/>
<evidence type="ECO:0000313" key="3">
    <source>
        <dbReference type="Proteomes" id="UP001060112"/>
    </source>
</evidence>
<dbReference type="SUPFAM" id="SSF53697">
    <property type="entry name" value="SIS domain"/>
    <property type="match status" value="1"/>
</dbReference>
<dbReference type="Gene3D" id="3.40.50.10490">
    <property type="entry name" value="Glucose-6-phosphate isomerase like protein, domain 1"/>
    <property type="match status" value="1"/>
</dbReference>
<protein>
    <submittedName>
        <fullName evidence="2">SIS domain-containing protein</fullName>
    </submittedName>
</protein>
<feature type="domain" description="SIS" evidence="1">
    <location>
        <begin position="17"/>
        <end position="103"/>
    </location>
</feature>
<dbReference type="EMBL" id="CP101620">
    <property type="protein sequence ID" value="UTY40574.1"/>
    <property type="molecule type" value="Genomic_DNA"/>
</dbReference>
<dbReference type="Proteomes" id="UP001060112">
    <property type="component" value="Chromosome"/>
</dbReference>
<sequence>MKDMLNLDEFQEFVQTLSQSQYIDIYAHDANAKIAQYGGHLLSNTGKFVQIYQDTELQINHSLNVSKEHVIIIISKHLKNIYLLDIAKTLSRRHIPFTVITGYEKMPYLNIHHQ</sequence>
<name>A0ABY5I863_9FIRM</name>
<dbReference type="RefSeq" id="WP_290141996.1">
    <property type="nucleotide sequence ID" value="NZ_CP101620.1"/>
</dbReference>
<organism evidence="2 3">
    <name type="scientific">Allocoprobacillus halotolerans</name>
    <dbReference type="NCBI Taxonomy" id="2944914"/>
    <lineage>
        <taxon>Bacteria</taxon>
        <taxon>Bacillati</taxon>
        <taxon>Bacillota</taxon>
        <taxon>Erysipelotrichia</taxon>
        <taxon>Erysipelotrichales</taxon>
        <taxon>Erysipelotrichaceae</taxon>
        <taxon>Allocoprobacillus</taxon>
    </lineage>
</organism>
<dbReference type="Pfam" id="PF01380">
    <property type="entry name" value="SIS"/>
    <property type="match status" value="1"/>
</dbReference>
<gene>
    <name evidence="2" type="ORF">NMU03_07315</name>
</gene>
<reference evidence="2" key="1">
    <citation type="submission" date="2022-07" db="EMBL/GenBank/DDBJ databases">
        <title>Faecal culturing of patients with breast cancer.</title>
        <authorList>
            <person name="Teng N.M.Y."/>
            <person name="Kiu R."/>
            <person name="Evans R."/>
            <person name="Baker D.J."/>
            <person name="Zenner C."/>
            <person name="Robinson S.D."/>
            <person name="Hall L.J."/>
        </authorList>
    </citation>
    <scope>NUCLEOTIDE SEQUENCE</scope>
    <source>
        <strain evidence="2">LH1062</strain>
    </source>
</reference>
<evidence type="ECO:0000313" key="2">
    <source>
        <dbReference type="EMBL" id="UTY40574.1"/>
    </source>
</evidence>
<accession>A0ABY5I863</accession>
<dbReference type="InterPro" id="IPR001347">
    <property type="entry name" value="SIS_dom"/>
</dbReference>
<evidence type="ECO:0000259" key="1">
    <source>
        <dbReference type="Pfam" id="PF01380"/>
    </source>
</evidence>
<dbReference type="InterPro" id="IPR046348">
    <property type="entry name" value="SIS_dom_sf"/>
</dbReference>